<dbReference type="SMART" id="SM00243">
    <property type="entry name" value="GAS2"/>
    <property type="match status" value="1"/>
</dbReference>
<feature type="compositionally biased region" description="Low complexity" evidence="5">
    <location>
        <begin position="1949"/>
        <end position="1968"/>
    </location>
</feature>
<dbReference type="GO" id="GO:0005856">
    <property type="term" value="C:cytoskeleton"/>
    <property type="evidence" value="ECO:0007669"/>
    <property type="project" value="UniProtKB-SubCell"/>
</dbReference>
<evidence type="ECO:0000259" key="6">
    <source>
        <dbReference type="PROSITE" id="PS51460"/>
    </source>
</evidence>
<evidence type="ECO:0000256" key="5">
    <source>
        <dbReference type="SAM" id="MobiDB-lite"/>
    </source>
</evidence>
<dbReference type="PROSITE" id="PS51460">
    <property type="entry name" value="GAR"/>
    <property type="match status" value="1"/>
</dbReference>
<keyword evidence="2" id="KW-0963">Cytoplasm</keyword>
<feature type="compositionally biased region" description="Low complexity" evidence="5">
    <location>
        <begin position="1901"/>
        <end position="1924"/>
    </location>
</feature>
<comment type="subcellular location">
    <subcellularLocation>
        <location evidence="1">Cytoplasm</location>
        <location evidence="1">Cytoskeleton</location>
    </subcellularLocation>
</comment>
<feature type="region of interest" description="Disordered" evidence="5">
    <location>
        <begin position="2104"/>
        <end position="2137"/>
    </location>
</feature>
<dbReference type="GO" id="GO:0043565">
    <property type="term" value="F:sequence-specific DNA binding"/>
    <property type="evidence" value="ECO:0007669"/>
    <property type="project" value="TreeGrafter"/>
</dbReference>
<sequence>MDMLHDTFCTPSTFDINDKNGTTTNDTNGEGHVNTNTNFATSLKFDTLNGPISPQPRSSNSSLTTSSASSYDESTTVDDQKLLVWIQRQLEFYMTLSLLPRFSCIDDIGHGKLLLCLIHRFSPGSLPCLVTTLNEKTSIECLLLADDLAQQLWYTTIDSLAIYLYHQHHHHHQQQQQQRQQQQQQLYSIGDFVDHQLIIPPAFTSQLDSLPDNIGEETDAQLPAATTLPTWQPLTNDVDIDTTASSLTRCWIADTHESIHNHLQHPHTKRLSSLLTLLQQLQQAYVDFTRLDASGNSGDDGDTDDDLIAPTQQLLDQLQQMDEHVITLCGMTATDDDDDGGGGGGGVGVGVGVGSNHYLVDILVQRHACLQSWVRSALCLYQQSSRVQTWVVQRMKHGVDASEAAVAVVLQYQQENGDVLALTEFCQQHQQQQQQQQQSRDWVTHVTMRTVIKTLDSLDSLLSNAKQTSHLNLAWKKRLTQWDAVYTRSMAQLAAIHDSVLALAQQATWHVSSETQHQQSTSLLLQQQQQWKILSGRVAHLGNFGGGGGDSDVGTGYAAVVSMHQQLASVAATLPSSGMDSVDSDYDMFMQQWKQLEHHLESARQSIAQRKRIEDFLHQCHMVQIKATELERQLGDGVNLYQKQWMENQVGELDDDVSRVLALAADGLMTTTTTTTGNDVADLIQYWKGALDNCKQGYHKALVCFRSRCSGLERQQALEAIKRAMTMQVDDLASSVFDPWRQSVDDLDGLELDYSVRSRHFMQTVVNRFNQWIKDGDDEEHVTMVQDVRSGIEKGQQILMDDEHRLDILRKRLDWEQQWCMVCTWIKQTSDTVHALVADSGTDNRSRHQYTLDDIRQQVVEYKHNIDLVQQMLDSLLVNDIATRPTSVVSRIYQRQQLLEDQINELNELLTSTHSTLGQTNKVNAYMSSVEKIDRASKSLGARLDDGLLSTETISDQTAVDQEIQKLETSALQLWQHSGSQIPYPLSFFVVDDLVRWKVLVAYGDVLAALVHLVGDLDSSNKRAIWEKQWQTDMDGLKQGQHGLSTYLQQFDNDSSLIEDDGMVNDTIMTMHAYTEEPLHRLERLFTATQQAYPVNIKMPLALEDQQLQLTVGVCGHVKLLCGLIKYLQTARQLEGKCDAMNATLDQHGVDASEDQVEQWMADTKVHVEQELFGSLCEQQVQVRDGAEVFGKEKVHLVHEKAKNVLDDLQDRLTRTLKESQHTRLVQAYERSATVLESLLHQLQDQLASSVDEHGKMVPGATCMVYQEHEEALHLKWKEAKLALETTHTVSYNDVRCLCQLIQLQKEEADVAARQSRLDSLWQTALQDLQGVHRLLLALSQWRDLSSSLDKVEAMLAPAHDMMDMSALMITTDLASAMNVLPMIYQDSHTTLAALGGIVPSPEADGVIHYDDHNRCVFFERFNHLSNVVDGLLTALLQCTKHEADDERDLILKRLISVTQMSLFDRGSDGNILLLQQWNDLVLKMEQGASKGGFAKKTVDSLVALCDDGISSTLCRDSVDGLLQAVALEKHCSDTFLVNAFACGRQASKLFLWMDGFSKELDEFAVSYHQSDEEGSMSRDWQLDLRLLEYKVANVEKNDMQEFISKTQGGLLSVNSSDDTDDMVNGLGQHVQQSIQTLVHDVEIGWQKTKAQLTEVTQAQLTHLAEQQWQALLTLVDDTCNRAAGLVAGFNHDGNKDGSAGSTTSGDDATEDEDETMVRMMGQEQDLVAAEQSLTILDYEMRPVFKSKAADLKLSLDGLMRPWIGHSDVDNALDKWEQMLQKHKQQIQHGMTMCQYWVAAAEVHGYLFAMEQVIDKNNPEVMVASSGFMTVDGHAIAVELETKHKVYSDALTLSLEKARQVATLVQLDQTDYGHLVTKRNKLEQRYNDRMKEWLQWIGSTNGNNSSSSSNSSSNSSGSNGSTNSPRLSGLRSRKISLPSKMPSPPPPHASTTASTRRRVASSTSSSSSPLLQAQRKIMGRKSSFTNNAYLRPPPPTAAPAPPAPNAYVADPKNDLDMEIGRIVNKVPYKVELQMVPGSAGRYRFGDKVVYCRILKSHMVMVRVGGGWTELSQFLRDHALLVGHGSGFVMQKTSMESCQEAFLETKRATSPTSGRPLPRMTQSTSTSSSISGNAGYKDGDRYIAVDMQGQQHEMKMTPHDSTSSRRR</sequence>
<protein>
    <recommendedName>
        <fullName evidence="6">GAR domain-containing protein</fullName>
    </recommendedName>
</protein>
<reference evidence="7 8" key="1">
    <citation type="submission" date="2016-07" db="EMBL/GenBank/DDBJ databases">
        <title>Pervasive Adenine N6-methylation of Active Genes in Fungi.</title>
        <authorList>
            <consortium name="DOE Joint Genome Institute"/>
            <person name="Mondo S.J."/>
            <person name="Dannebaum R.O."/>
            <person name="Kuo R.C."/>
            <person name="Labutti K."/>
            <person name="Haridas S."/>
            <person name="Kuo A."/>
            <person name="Salamov A."/>
            <person name="Ahrendt S.R."/>
            <person name="Lipzen A."/>
            <person name="Sullivan W."/>
            <person name="Andreopoulos W.B."/>
            <person name="Clum A."/>
            <person name="Lindquist E."/>
            <person name="Daum C."/>
            <person name="Ramamoorthy G.K."/>
            <person name="Gryganskyi A."/>
            <person name="Culley D."/>
            <person name="Magnuson J.K."/>
            <person name="James T.Y."/>
            <person name="O'Malley M.A."/>
            <person name="Stajich J.E."/>
            <person name="Spatafora J.W."/>
            <person name="Visel A."/>
            <person name="Grigoriev I.V."/>
        </authorList>
    </citation>
    <scope>NUCLEOTIDE SEQUENCE [LARGE SCALE GENOMIC DNA]</scope>
    <source>
        <strain evidence="7 8">NRRL 1336</strain>
    </source>
</reference>
<dbReference type="Proteomes" id="UP000193560">
    <property type="component" value="Unassembled WGS sequence"/>
</dbReference>
<dbReference type="PANTHER" id="PTHR14312:SF1">
    <property type="entry name" value="BASIC-LEUCINE ZIPPER TRANSCRIPTION FACTOR A"/>
    <property type="match status" value="1"/>
</dbReference>
<feature type="region of interest" description="Disordered" evidence="5">
    <location>
        <begin position="1901"/>
        <end position="1975"/>
    </location>
</feature>
<dbReference type="PANTHER" id="PTHR14312">
    <property type="entry name" value="CREB/ATF BZIP TRANSCRIPTION FACTOR"/>
    <property type="match status" value="1"/>
</dbReference>
<dbReference type="OrthoDB" id="10017054at2759"/>
<dbReference type="InterPro" id="IPR003108">
    <property type="entry name" value="GAR_dom"/>
</dbReference>
<feature type="region of interest" description="Disordered" evidence="5">
    <location>
        <begin position="1689"/>
        <end position="1713"/>
    </location>
</feature>
<evidence type="ECO:0000256" key="2">
    <source>
        <dbReference type="ARBA" id="ARBA00022490"/>
    </source>
</evidence>
<feature type="domain" description="GAR" evidence="6">
    <location>
        <begin position="2010"/>
        <end position="2081"/>
    </location>
</feature>
<keyword evidence="3" id="KW-0206">Cytoskeleton</keyword>
<feature type="compositionally biased region" description="Low complexity" evidence="5">
    <location>
        <begin position="58"/>
        <end position="71"/>
    </location>
</feature>
<dbReference type="GO" id="GO:0008017">
    <property type="term" value="F:microtubule binding"/>
    <property type="evidence" value="ECO:0007669"/>
    <property type="project" value="InterPro"/>
</dbReference>
<keyword evidence="8" id="KW-1185">Reference proteome</keyword>
<name>A0A1X2IP39_9FUNG</name>
<dbReference type="InterPro" id="IPR036534">
    <property type="entry name" value="GAR_dom_sf"/>
</dbReference>
<dbReference type="Gene3D" id="3.30.920.20">
    <property type="entry name" value="Gas2-like domain"/>
    <property type="match status" value="1"/>
</dbReference>
<accession>A0A1X2IP39</accession>
<feature type="compositionally biased region" description="Low complexity" evidence="5">
    <location>
        <begin position="2120"/>
        <end position="2130"/>
    </location>
</feature>
<comment type="caution">
    <text evidence="7">The sequence shown here is derived from an EMBL/GenBank/DDBJ whole genome shotgun (WGS) entry which is preliminary data.</text>
</comment>
<feature type="coiled-coil region" evidence="4">
    <location>
        <begin position="852"/>
        <end position="909"/>
    </location>
</feature>
<organism evidence="7 8">
    <name type="scientific">Absidia repens</name>
    <dbReference type="NCBI Taxonomy" id="90262"/>
    <lineage>
        <taxon>Eukaryota</taxon>
        <taxon>Fungi</taxon>
        <taxon>Fungi incertae sedis</taxon>
        <taxon>Mucoromycota</taxon>
        <taxon>Mucoromycotina</taxon>
        <taxon>Mucoromycetes</taxon>
        <taxon>Mucorales</taxon>
        <taxon>Cunninghamellaceae</taxon>
        <taxon>Absidia</taxon>
    </lineage>
</organism>
<dbReference type="SUPFAM" id="SSF143575">
    <property type="entry name" value="GAS2 domain-like"/>
    <property type="match status" value="1"/>
</dbReference>
<keyword evidence="4" id="KW-0175">Coiled coil</keyword>
<feature type="region of interest" description="Disordered" evidence="5">
    <location>
        <begin position="50"/>
        <end position="71"/>
    </location>
</feature>
<dbReference type="Pfam" id="PF02187">
    <property type="entry name" value="GAS2"/>
    <property type="match status" value="1"/>
</dbReference>
<dbReference type="GO" id="GO:0010468">
    <property type="term" value="P:regulation of gene expression"/>
    <property type="evidence" value="ECO:0007669"/>
    <property type="project" value="TreeGrafter"/>
</dbReference>
<dbReference type="STRING" id="90262.A0A1X2IP39"/>
<feature type="coiled-coil region" evidence="4">
    <location>
        <begin position="1199"/>
        <end position="1246"/>
    </location>
</feature>
<evidence type="ECO:0000256" key="1">
    <source>
        <dbReference type="ARBA" id="ARBA00004245"/>
    </source>
</evidence>
<gene>
    <name evidence="7" type="ORF">BCR42DRAFT_223736</name>
</gene>
<evidence type="ECO:0000256" key="4">
    <source>
        <dbReference type="SAM" id="Coils"/>
    </source>
</evidence>
<dbReference type="GO" id="GO:0005634">
    <property type="term" value="C:nucleus"/>
    <property type="evidence" value="ECO:0007669"/>
    <property type="project" value="TreeGrafter"/>
</dbReference>
<dbReference type="SUPFAM" id="SSF47576">
    <property type="entry name" value="Calponin-homology domain, CH-domain"/>
    <property type="match status" value="1"/>
</dbReference>
<feature type="region of interest" description="Disordered" evidence="5">
    <location>
        <begin position="2147"/>
        <end position="2166"/>
    </location>
</feature>
<evidence type="ECO:0000313" key="7">
    <source>
        <dbReference type="EMBL" id="ORZ19775.1"/>
    </source>
</evidence>
<evidence type="ECO:0000256" key="3">
    <source>
        <dbReference type="ARBA" id="ARBA00023212"/>
    </source>
</evidence>
<proteinExistence type="predicted"/>
<dbReference type="EMBL" id="MCGE01000007">
    <property type="protein sequence ID" value="ORZ19775.1"/>
    <property type="molecule type" value="Genomic_DNA"/>
</dbReference>
<dbReference type="InterPro" id="IPR036872">
    <property type="entry name" value="CH_dom_sf"/>
</dbReference>
<evidence type="ECO:0000313" key="8">
    <source>
        <dbReference type="Proteomes" id="UP000193560"/>
    </source>
</evidence>